<evidence type="ECO:0000313" key="1">
    <source>
        <dbReference type="EMBL" id="GJU01947.1"/>
    </source>
</evidence>
<evidence type="ECO:0000313" key="2">
    <source>
        <dbReference type="Proteomes" id="UP001151760"/>
    </source>
</evidence>
<gene>
    <name evidence="1" type="ORF">Tco_1112285</name>
</gene>
<reference evidence="1" key="2">
    <citation type="submission" date="2022-01" db="EMBL/GenBank/DDBJ databases">
        <authorList>
            <person name="Yamashiro T."/>
            <person name="Shiraishi A."/>
            <person name="Satake H."/>
            <person name="Nakayama K."/>
        </authorList>
    </citation>
    <scope>NUCLEOTIDE SEQUENCE</scope>
</reference>
<protein>
    <submittedName>
        <fullName evidence="1">Uncharacterized protein</fullName>
    </submittedName>
</protein>
<dbReference type="EMBL" id="BQNB010021013">
    <property type="protein sequence ID" value="GJU01947.1"/>
    <property type="molecule type" value="Genomic_DNA"/>
</dbReference>
<dbReference type="Proteomes" id="UP001151760">
    <property type="component" value="Unassembled WGS sequence"/>
</dbReference>
<accession>A0ABQ5IP03</accession>
<reference evidence="1" key="1">
    <citation type="journal article" date="2022" name="Int. J. Mol. Sci.">
        <title>Draft Genome of Tanacetum Coccineum: Genomic Comparison of Closely Related Tanacetum-Family Plants.</title>
        <authorList>
            <person name="Yamashiro T."/>
            <person name="Shiraishi A."/>
            <person name="Nakayama K."/>
            <person name="Satake H."/>
        </authorList>
    </citation>
    <scope>NUCLEOTIDE SEQUENCE</scope>
</reference>
<organism evidence="1 2">
    <name type="scientific">Tanacetum coccineum</name>
    <dbReference type="NCBI Taxonomy" id="301880"/>
    <lineage>
        <taxon>Eukaryota</taxon>
        <taxon>Viridiplantae</taxon>
        <taxon>Streptophyta</taxon>
        <taxon>Embryophyta</taxon>
        <taxon>Tracheophyta</taxon>
        <taxon>Spermatophyta</taxon>
        <taxon>Magnoliopsida</taxon>
        <taxon>eudicotyledons</taxon>
        <taxon>Gunneridae</taxon>
        <taxon>Pentapetalae</taxon>
        <taxon>asterids</taxon>
        <taxon>campanulids</taxon>
        <taxon>Asterales</taxon>
        <taxon>Asteraceae</taxon>
        <taxon>Asteroideae</taxon>
        <taxon>Anthemideae</taxon>
        <taxon>Anthemidinae</taxon>
        <taxon>Tanacetum</taxon>
    </lineage>
</organism>
<comment type="caution">
    <text evidence="1">The sequence shown here is derived from an EMBL/GenBank/DDBJ whole genome shotgun (WGS) entry which is preliminary data.</text>
</comment>
<proteinExistence type="predicted"/>
<name>A0ABQ5IP03_9ASTR</name>
<keyword evidence="2" id="KW-1185">Reference proteome</keyword>
<sequence length="71" mass="7639">MADAVPRLRKPKTPFLTLSKQRTLAAVVVSVGEGGEGDGAVEMEVVAGSWCRGDEGGVRMMYGEVVWRGRM</sequence>